<dbReference type="AlphaFoldDB" id="A0A7S2CX31"/>
<name>A0A7S2CX31_9DINO</name>
<keyword evidence="1" id="KW-0812">Transmembrane</keyword>
<feature type="transmembrane region" description="Helical" evidence="1">
    <location>
        <begin position="137"/>
        <end position="162"/>
    </location>
</feature>
<protein>
    <submittedName>
        <fullName evidence="2">Uncharacterized protein</fullName>
    </submittedName>
</protein>
<gene>
    <name evidence="2" type="ORF">AAND1436_LOCUS20782</name>
</gene>
<sequence length="172" mass="19081">MSGKEVMDAGRVTFVPSARLDLNRSMGFKNQDTYCVAPITGGALLHGNPPLMVYDFWAVGKGCCSGNPGDFKCGDWNNPAAHGGVRVVRDEDRGFYRLAVQQAQSVHTIKASHPLFFHWVEDPVVSVKGFRQAGYKWYISGMFLHFAFQLAMVALAICAFATRDWRNCFPAI</sequence>
<dbReference type="EMBL" id="HBGQ01042495">
    <property type="protein sequence ID" value="CAD9436736.1"/>
    <property type="molecule type" value="Transcribed_RNA"/>
</dbReference>
<proteinExistence type="predicted"/>
<keyword evidence="1" id="KW-0472">Membrane</keyword>
<organism evidence="2">
    <name type="scientific">Alexandrium andersonii</name>
    <dbReference type="NCBI Taxonomy" id="327968"/>
    <lineage>
        <taxon>Eukaryota</taxon>
        <taxon>Sar</taxon>
        <taxon>Alveolata</taxon>
        <taxon>Dinophyceae</taxon>
        <taxon>Gonyaulacales</taxon>
        <taxon>Pyrocystaceae</taxon>
        <taxon>Alexandrium</taxon>
    </lineage>
</organism>
<evidence type="ECO:0000256" key="1">
    <source>
        <dbReference type="SAM" id="Phobius"/>
    </source>
</evidence>
<reference evidence="2" key="1">
    <citation type="submission" date="2021-01" db="EMBL/GenBank/DDBJ databases">
        <authorList>
            <person name="Corre E."/>
            <person name="Pelletier E."/>
            <person name="Niang G."/>
            <person name="Scheremetjew M."/>
            <person name="Finn R."/>
            <person name="Kale V."/>
            <person name="Holt S."/>
            <person name="Cochrane G."/>
            <person name="Meng A."/>
            <person name="Brown T."/>
            <person name="Cohen L."/>
        </authorList>
    </citation>
    <scope>NUCLEOTIDE SEQUENCE</scope>
    <source>
        <strain evidence="2">CCMP2222</strain>
    </source>
</reference>
<keyword evidence="1" id="KW-1133">Transmembrane helix</keyword>
<accession>A0A7S2CX31</accession>
<evidence type="ECO:0000313" key="2">
    <source>
        <dbReference type="EMBL" id="CAD9436736.1"/>
    </source>
</evidence>